<evidence type="ECO:0008006" key="4">
    <source>
        <dbReference type="Google" id="ProtNLM"/>
    </source>
</evidence>
<accession>A0A0J8G273</accession>
<keyword evidence="3" id="KW-1185">Reference proteome</keyword>
<comment type="caution">
    <text evidence="2">The sequence shown here is derived from an EMBL/GenBank/DDBJ whole genome shotgun (WGS) entry which is preliminary data.</text>
</comment>
<name>A0A0J8G273_CLOCY</name>
<proteinExistence type="predicted"/>
<dbReference type="RefSeq" id="WP_048570499.1">
    <property type="nucleotide sequence ID" value="NZ_LFVU01000026.1"/>
</dbReference>
<keyword evidence="1" id="KW-1133">Transmembrane helix</keyword>
<dbReference type="PATRIC" id="fig|1121307.3.peg.1469"/>
<reference evidence="2 3" key="1">
    <citation type="submission" date="2015-06" db="EMBL/GenBank/DDBJ databases">
        <title>Draft genome sequence of the purine-degrading Clostridium cylindrosporum HC-1 (DSM 605).</title>
        <authorList>
            <person name="Poehlein A."/>
            <person name="Schiel-Bengelsdorf B."/>
            <person name="Bengelsdorf F."/>
            <person name="Daniel R."/>
            <person name="Duerre P."/>
        </authorList>
    </citation>
    <scope>NUCLEOTIDE SEQUENCE [LARGE SCALE GENOMIC DNA]</scope>
    <source>
        <strain evidence="2 3">DSM 605</strain>
    </source>
</reference>
<dbReference type="EMBL" id="LFVU01000026">
    <property type="protein sequence ID" value="KMT21846.1"/>
    <property type="molecule type" value="Genomic_DNA"/>
</dbReference>
<dbReference type="STRING" id="1121307.CLCY_3c01170"/>
<evidence type="ECO:0000313" key="3">
    <source>
        <dbReference type="Proteomes" id="UP000036756"/>
    </source>
</evidence>
<feature type="transmembrane region" description="Helical" evidence="1">
    <location>
        <begin position="36"/>
        <end position="54"/>
    </location>
</feature>
<dbReference type="AlphaFoldDB" id="A0A0J8G273"/>
<gene>
    <name evidence="2" type="ORF">CLCY_3c01170</name>
</gene>
<feature type="transmembrane region" description="Helical" evidence="1">
    <location>
        <begin position="60"/>
        <end position="78"/>
    </location>
</feature>
<sequence length="94" mass="10694">MSIFEALMLICFGAAWPPSIYKSLTSKSTSGKSLTFLIIVMLGYICGILNKIFYHFDYVIFLYILNLIMVFADSCIYLRNKKLEKATSSKTESI</sequence>
<dbReference type="Proteomes" id="UP000036756">
    <property type="component" value="Unassembled WGS sequence"/>
</dbReference>
<evidence type="ECO:0000256" key="1">
    <source>
        <dbReference type="SAM" id="Phobius"/>
    </source>
</evidence>
<evidence type="ECO:0000313" key="2">
    <source>
        <dbReference type="EMBL" id="KMT21846.1"/>
    </source>
</evidence>
<protein>
    <recommendedName>
        <fullName evidence="4">PQ loop repeat protein</fullName>
    </recommendedName>
</protein>
<dbReference type="Gene3D" id="1.20.1280.290">
    <property type="match status" value="1"/>
</dbReference>
<organism evidence="2 3">
    <name type="scientific">Clostridium cylindrosporum DSM 605</name>
    <dbReference type="NCBI Taxonomy" id="1121307"/>
    <lineage>
        <taxon>Bacteria</taxon>
        <taxon>Bacillati</taxon>
        <taxon>Bacillota</taxon>
        <taxon>Clostridia</taxon>
        <taxon>Eubacteriales</taxon>
        <taxon>Clostridiaceae</taxon>
        <taxon>Clostridium</taxon>
    </lineage>
</organism>
<dbReference type="OrthoDB" id="5827at2"/>
<keyword evidence="1" id="KW-0472">Membrane</keyword>
<keyword evidence="1" id="KW-0812">Transmembrane</keyword>